<dbReference type="Ensembl" id="ENSLLET00000037266.1">
    <property type="protein sequence ID" value="ENSLLEP00000035897.1"/>
    <property type="gene ID" value="ENSLLEG00000022719.1"/>
</dbReference>
<accession>A0A8C5QDF3</accession>
<dbReference type="GO" id="GO:0005634">
    <property type="term" value="C:nucleus"/>
    <property type="evidence" value="ECO:0007669"/>
    <property type="project" value="TreeGrafter"/>
</dbReference>
<dbReference type="AlphaFoldDB" id="A0A8C5QDF3"/>
<dbReference type="PANTHER" id="PTHR13060">
    <property type="entry name" value="SGT1 PROTEIN HSGT1 SUPPRESSOR OF GCR2"/>
    <property type="match status" value="1"/>
</dbReference>
<proteinExistence type="predicted"/>
<sequence>MAGKKMAVVEDFVEYHLFLVSEEPSDAVQRKQILKQYIELILAKFAHLLAPYIWQNQPFNLRYYAKKGNIPAHIGGVTSFGDNIEDEWFIVYLIQQITNEFPALAARIEDNDGEFLLIEAADFLPKWLEPENSSNRVFFYHGKLCIIPLRQVDEEQPGSTKPIELPQALALLSSHSEKLLAAESISKAIRRRLEGYPAKIRDSLHRAHCFVPAGIVAVLKERPNLVSAAVQAFYLRDPIDLKACRVFRYFTPETRALASVRFTKCLYAQLVQQKFQPDRRSGYMLPALSHPQYKAYETGMKLAHGFEILCSKCPMPAADAKKSPLQSPLWAGFLDTLKKNDYFKGEMEGSVLYSELLKKSELYFQQSVVTPDSSASMGPGEEVLHLLQTLPVNMEELKGEEGNLPPDEDDIWLNISPENLEQILQDAAGPTDSVPVSDVNEQKYDLSEVTESMKAFISKVSSHEGAEVPWDLSNTPINFDLDSFKRALDNIIGSSPESLDSDDLESEEDFEFLESEEEQQMPPSEALGSLRSYMEVMDQELAQTNIGKSFTRKSNDDSAEPGTVETEQVNMEEKNADEPSYAPVDVDLNLVTNLLESYSSQVGLAGPASNLLQSMGVHLPDDTN</sequence>
<evidence type="ECO:0000256" key="1">
    <source>
        <dbReference type="SAM" id="MobiDB-lite"/>
    </source>
</evidence>
<dbReference type="Proteomes" id="UP000694569">
    <property type="component" value="Unplaced"/>
</dbReference>
<dbReference type="InterPro" id="IPR010770">
    <property type="entry name" value="Ecd"/>
</dbReference>
<gene>
    <name evidence="2" type="primary">ECD</name>
</gene>
<protein>
    <submittedName>
        <fullName evidence="2">Ecdysoneless cell cycle regulator</fullName>
    </submittedName>
</protein>
<feature type="region of interest" description="Disordered" evidence="1">
    <location>
        <begin position="495"/>
        <end position="523"/>
    </location>
</feature>
<evidence type="ECO:0000313" key="3">
    <source>
        <dbReference type="Proteomes" id="UP000694569"/>
    </source>
</evidence>
<reference evidence="2" key="1">
    <citation type="submission" date="2025-08" db="UniProtKB">
        <authorList>
            <consortium name="Ensembl"/>
        </authorList>
    </citation>
    <scope>IDENTIFICATION</scope>
</reference>
<reference evidence="2" key="2">
    <citation type="submission" date="2025-09" db="UniProtKB">
        <authorList>
            <consortium name="Ensembl"/>
        </authorList>
    </citation>
    <scope>IDENTIFICATION</scope>
</reference>
<dbReference type="GeneTree" id="ENSGT00390000015361"/>
<keyword evidence="3" id="KW-1185">Reference proteome</keyword>
<feature type="region of interest" description="Disordered" evidence="1">
    <location>
        <begin position="550"/>
        <end position="581"/>
    </location>
</feature>
<dbReference type="PANTHER" id="PTHR13060:SF0">
    <property type="entry name" value="PROTEIN ECDYSONELESS HOMOLOG"/>
    <property type="match status" value="1"/>
</dbReference>
<name>A0A8C5QDF3_9ANUR</name>
<evidence type="ECO:0000313" key="2">
    <source>
        <dbReference type="Ensembl" id="ENSLLEP00000035897.1"/>
    </source>
</evidence>
<feature type="compositionally biased region" description="Acidic residues" evidence="1">
    <location>
        <begin position="499"/>
        <end position="519"/>
    </location>
</feature>
<organism evidence="2 3">
    <name type="scientific">Leptobrachium leishanense</name>
    <name type="common">Leishan spiny toad</name>
    <dbReference type="NCBI Taxonomy" id="445787"/>
    <lineage>
        <taxon>Eukaryota</taxon>
        <taxon>Metazoa</taxon>
        <taxon>Chordata</taxon>
        <taxon>Craniata</taxon>
        <taxon>Vertebrata</taxon>
        <taxon>Euteleostomi</taxon>
        <taxon>Amphibia</taxon>
        <taxon>Batrachia</taxon>
        <taxon>Anura</taxon>
        <taxon>Pelobatoidea</taxon>
        <taxon>Megophryidae</taxon>
        <taxon>Leptobrachium</taxon>
    </lineage>
</organism>
<dbReference type="Pfam" id="PF07093">
    <property type="entry name" value="SGT1"/>
    <property type="match status" value="1"/>
</dbReference>
<dbReference type="OrthoDB" id="27237at2759"/>